<reference evidence="1" key="2">
    <citation type="journal article" date="2015" name="Fish Shellfish Immunol.">
        <title>Early steps in the European eel (Anguilla anguilla)-Vibrio vulnificus interaction in the gills: Role of the RtxA13 toxin.</title>
        <authorList>
            <person name="Callol A."/>
            <person name="Pajuelo D."/>
            <person name="Ebbesson L."/>
            <person name="Teles M."/>
            <person name="MacKenzie S."/>
            <person name="Amaro C."/>
        </authorList>
    </citation>
    <scope>NUCLEOTIDE SEQUENCE</scope>
</reference>
<organism evidence="1">
    <name type="scientific">Anguilla anguilla</name>
    <name type="common">European freshwater eel</name>
    <name type="synonym">Muraena anguilla</name>
    <dbReference type="NCBI Taxonomy" id="7936"/>
    <lineage>
        <taxon>Eukaryota</taxon>
        <taxon>Metazoa</taxon>
        <taxon>Chordata</taxon>
        <taxon>Craniata</taxon>
        <taxon>Vertebrata</taxon>
        <taxon>Euteleostomi</taxon>
        <taxon>Actinopterygii</taxon>
        <taxon>Neopterygii</taxon>
        <taxon>Teleostei</taxon>
        <taxon>Anguilliformes</taxon>
        <taxon>Anguillidae</taxon>
        <taxon>Anguilla</taxon>
    </lineage>
</organism>
<reference evidence="1" key="1">
    <citation type="submission" date="2014-11" db="EMBL/GenBank/DDBJ databases">
        <authorList>
            <person name="Amaro Gonzalez C."/>
        </authorList>
    </citation>
    <scope>NUCLEOTIDE SEQUENCE</scope>
</reference>
<proteinExistence type="predicted"/>
<evidence type="ECO:0000313" key="1">
    <source>
        <dbReference type="EMBL" id="JAI07117.1"/>
    </source>
</evidence>
<dbReference type="AlphaFoldDB" id="A0A0E9XXF7"/>
<dbReference type="EMBL" id="GBXM01001461">
    <property type="protein sequence ID" value="JAI07117.1"/>
    <property type="molecule type" value="Transcribed_RNA"/>
</dbReference>
<accession>A0A0E9XXF7</accession>
<sequence>MGCGSNTTGSPDKKVKINYSCCC</sequence>
<protein>
    <submittedName>
        <fullName evidence="1">Uncharacterized protein</fullName>
    </submittedName>
</protein>
<name>A0A0E9XXF7_ANGAN</name>